<proteinExistence type="predicted"/>
<organism evidence="1">
    <name type="scientific">Pithovirus LCDPAC02</name>
    <dbReference type="NCBI Taxonomy" id="2506601"/>
    <lineage>
        <taxon>Viruses</taxon>
        <taxon>Pithoviruses</taxon>
    </lineage>
</organism>
<protein>
    <submittedName>
        <fullName evidence="1">Uncharacterized protein</fullName>
    </submittedName>
</protein>
<dbReference type="EMBL" id="MK500301">
    <property type="protein sequence ID" value="QBK85022.1"/>
    <property type="molecule type" value="Genomic_DNA"/>
</dbReference>
<name>A0A481YP37_9VIRU</name>
<reference evidence="1" key="1">
    <citation type="journal article" date="2019" name="MBio">
        <title>Virus Genomes from Deep Sea Sediments Expand the Ocean Megavirome and Support Independent Origins of Viral Gigantism.</title>
        <authorList>
            <person name="Backstrom D."/>
            <person name="Yutin N."/>
            <person name="Jorgensen S.L."/>
            <person name="Dharamshi J."/>
            <person name="Homa F."/>
            <person name="Zaremba-Niedwiedzka K."/>
            <person name="Spang A."/>
            <person name="Wolf Y.I."/>
            <person name="Koonin E.V."/>
            <person name="Ettema T.J."/>
        </authorList>
    </citation>
    <scope>NUCLEOTIDE SEQUENCE</scope>
</reference>
<gene>
    <name evidence="1" type="ORF">LCDPAC02_02210</name>
</gene>
<sequence>MLSKNPEDYIWCIDNISNFELDLLISPKEDYHSESEISHFINIPNELEEVCEGLFRWNENNENKNIEDIKKLMNNTKIKYSSEFEKYMNRIISICPCPCLACTEPYMIHIYNKNFPECSEGFKHKPMFKNIDIILINILVNF</sequence>
<evidence type="ECO:0000313" key="1">
    <source>
        <dbReference type="EMBL" id="QBK85022.1"/>
    </source>
</evidence>
<accession>A0A481YP37</accession>